<dbReference type="EMBL" id="JACCFO010000001">
    <property type="protein sequence ID" value="NYI96835.1"/>
    <property type="molecule type" value="Genomic_DNA"/>
</dbReference>
<dbReference type="InterPro" id="IPR012551">
    <property type="entry name" value="DUF1707_SHOCT-like"/>
</dbReference>
<dbReference type="Pfam" id="PF08044">
    <property type="entry name" value="DUF1707"/>
    <property type="match status" value="1"/>
</dbReference>
<proteinExistence type="predicted"/>
<dbReference type="RefSeq" id="WP_179768137.1">
    <property type="nucleotide sequence ID" value="NZ_JACCFO010000001.1"/>
</dbReference>
<keyword evidence="3" id="KW-1185">Reference proteome</keyword>
<comment type="caution">
    <text evidence="2">The sequence shown here is derived from an EMBL/GenBank/DDBJ whole genome shotgun (WGS) entry which is preliminary data.</text>
</comment>
<evidence type="ECO:0000259" key="1">
    <source>
        <dbReference type="Pfam" id="PF08044"/>
    </source>
</evidence>
<accession>A0A853BQ53</accession>
<reference evidence="2 3" key="1">
    <citation type="submission" date="2020-07" db="EMBL/GenBank/DDBJ databases">
        <title>Sequencing the genomes of 1000 actinobacteria strains.</title>
        <authorList>
            <person name="Klenk H.-P."/>
        </authorList>
    </citation>
    <scope>NUCLEOTIDE SEQUENCE [LARGE SCALE GENOMIC DNA]</scope>
    <source>
        <strain evidence="2 3">DSM 45927</strain>
    </source>
</reference>
<dbReference type="Proteomes" id="UP000575985">
    <property type="component" value="Unassembled WGS sequence"/>
</dbReference>
<sequence>MNDTAPAFAHGQALPHLRASDADRDRVAEVLSTALSEGRLTHDEHSERLDALYAAKTLGELAPLTQDLPAAAGAGARHDLGGLTRSPEGVENIRSVLGAAERKGRWLVEPRTNVSVVLGSVSLDMREAVLSQREVTVQSALMFSTLEVVVPPGVRVVSRMRDTLSTVELKTREDPAVPAPPTVVLEGGAWLSTVTVRTKEPKSGRWGR</sequence>
<feature type="domain" description="DUF1707" evidence="1">
    <location>
        <begin position="17"/>
        <end position="69"/>
    </location>
</feature>
<evidence type="ECO:0000313" key="2">
    <source>
        <dbReference type="EMBL" id="NYI96835.1"/>
    </source>
</evidence>
<name>A0A853BQ53_9ACTN</name>
<organism evidence="2 3">
    <name type="scientific">Streptomonospora nanhaiensis</name>
    <dbReference type="NCBI Taxonomy" id="1323731"/>
    <lineage>
        <taxon>Bacteria</taxon>
        <taxon>Bacillati</taxon>
        <taxon>Actinomycetota</taxon>
        <taxon>Actinomycetes</taxon>
        <taxon>Streptosporangiales</taxon>
        <taxon>Nocardiopsidaceae</taxon>
        <taxon>Streptomonospora</taxon>
    </lineage>
</organism>
<dbReference type="PANTHER" id="PTHR40763">
    <property type="entry name" value="MEMBRANE PROTEIN-RELATED"/>
    <property type="match status" value="1"/>
</dbReference>
<gene>
    <name evidence="2" type="ORF">HNR12_003112</name>
</gene>
<evidence type="ECO:0000313" key="3">
    <source>
        <dbReference type="Proteomes" id="UP000575985"/>
    </source>
</evidence>
<dbReference type="AlphaFoldDB" id="A0A853BQ53"/>
<dbReference type="PANTHER" id="PTHR40763:SF4">
    <property type="entry name" value="DUF1707 DOMAIN-CONTAINING PROTEIN"/>
    <property type="match status" value="1"/>
</dbReference>
<protein>
    <recommendedName>
        <fullName evidence="1">DUF1707 domain-containing protein</fullName>
    </recommendedName>
</protein>